<sequence>MAIQALSTELDTCIIELLVADRQALTALCLVSRYYREISEPFLYRDITFGTSDDVGIKLLFLTLLQRKELAGHISTFTLVPSESRIQVPGHSNARDLSHEIWRDLGRIHQTIHDIGGPSMDPTFGLTWMNKITDAPPYYDGALATILCLATNVKQLRLQESRLGATIFSRDVLCFPWSSTHRTNPALPFSKLKDLWIAGSVHSYSGVSVPVLPQMETVHLQNCEIYSSGFLRASSDGAISSVHSLELVDVHMDPKYFENLVDSCLLRNMKRLVVRGNKYGGVDRLPVDYSFLQLGVKLRINMPHLKVFEWTRQAISIMRDHMQPFGSLRTWTKLTTLRLDYELFAGSTYHGIDVALENLASSQDLLPPNLEHLSITSIPRRDLDALCKRVVADAKAYPRALLFLTHLAATLKLKTFALDVDLEYYDLDDSTVDFLPVLASELSKVLMS</sequence>
<protein>
    <recommendedName>
        <fullName evidence="3">F-box domain-containing protein</fullName>
    </recommendedName>
</protein>
<dbReference type="InterPro" id="IPR032675">
    <property type="entry name" value="LRR_dom_sf"/>
</dbReference>
<evidence type="ECO:0000313" key="2">
    <source>
        <dbReference type="Proteomes" id="UP000799324"/>
    </source>
</evidence>
<name>A0A6A6SU12_9PLEO</name>
<dbReference type="AlphaFoldDB" id="A0A6A6SU12"/>
<proteinExistence type="predicted"/>
<dbReference type="Gene3D" id="3.80.10.10">
    <property type="entry name" value="Ribonuclease Inhibitor"/>
    <property type="match status" value="1"/>
</dbReference>
<keyword evidence="2" id="KW-1185">Reference proteome</keyword>
<gene>
    <name evidence="1" type="ORF">K491DRAFT_682343</name>
</gene>
<accession>A0A6A6SU12</accession>
<dbReference type="OrthoDB" id="3801271at2759"/>
<dbReference type="Proteomes" id="UP000799324">
    <property type="component" value="Unassembled WGS sequence"/>
</dbReference>
<evidence type="ECO:0000313" key="1">
    <source>
        <dbReference type="EMBL" id="KAF2651245.1"/>
    </source>
</evidence>
<evidence type="ECO:0008006" key="3">
    <source>
        <dbReference type="Google" id="ProtNLM"/>
    </source>
</evidence>
<dbReference type="SUPFAM" id="SSF52047">
    <property type="entry name" value="RNI-like"/>
    <property type="match status" value="1"/>
</dbReference>
<dbReference type="EMBL" id="MU004431">
    <property type="protein sequence ID" value="KAF2651245.1"/>
    <property type="molecule type" value="Genomic_DNA"/>
</dbReference>
<reference evidence="1" key="1">
    <citation type="journal article" date="2020" name="Stud. Mycol.">
        <title>101 Dothideomycetes genomes: a test case for predicting lifestyles and emergence of pathogens.</title>
        <authorList>
            <person name="Haridas S."/>
            <person name="Albert R."/>
            <person name="Binder M."/>
            <person name="Bloem J."/>
            <person name="Labutti K."/>
            <person name="Salamov A."/>
            <person name="Andreopoulos B."/>
            <person name="Baker S."/>
            <person name="Barry K."/>
            <person name="Bills G."/>
            <person name="Bluhm B."/>
            <person name="Cannon C."/>
            <person name="Castanera R."/>
            <person name="Culley D."/>
            <person name="Daum C."/>
            <person name="Ezra D."/>
            <person name="Gonzalez J."/>
            <person name="Henrissat B."/>
            <person name="Kuo A."/>
            <person name="Liang C."/>
            <person name="Lipzen A."/>
            <person name="Lutzoni F."/>
            <person name="Magnuson J."/>
            <person name="Mondo S."/>
            <person name="Nolan M."/>
            <person name="Ohm R."/>
            <person name="Pangilinan J."/>
            <person name="Park H.-J."/>
            <person name="Ramirez L."/>
            <person name="Alfaro M."/>
            <person name="Sun H."/>
            <person name="Tritt A."/>
            <person name="Yoshinaga Y."/>
            <person name="Zwiers L.-H."/>
            <person name="Turgeon B."/>
            <person name="Goodwin S."/>
            <person name="Spatafora J."/>
            <person name="Crous P."/>
            <person name="Grigoriev I."/>
        </authorList>
    </citation>
    <scope>NUCLEOTIDE SEQUENCE</scope>
    <source>
        <strain evidence="1">CBS 122681</strain>
    </source>
</reference>
<organism evidence="1 2">
    <name type="scientific">Lophiostoma macrostomum CBS 122681</name>
    <dbReference type="NCBI Taxonomy" id="1314788"/>
    <lineage>
        <taxon>Eukaryota</taxon>
        <taxon>Fungi</taxon>
        <taxon>Dikarya</taxon>
        <taxon>Ascomycota</taxon>
        <taxon>Pezizomycotina</taxon>
        <taxon>Dothideomycetes</taxon>
        <taxon>Pleosporomycetidae</taxon>
        <taxon>Pleosporales</taxon>
        <taxon>Lophiostomataceae</taxon>
        <taxon>Lophiostoma</taxon>
    </lineage>
</organism>